<evidence type="ECO:0000313" key="3">
    <source>
        <dbReference type="EMBL" id="PZX07482.1"/>
    </source>
</evidence>
<dbReference type="InterPro" id="IPR050266">
    <property type="entry name" value="AB_hydrolase_sf"/>
</dbReference>
<proteinExistence type="predicted"/>
<dbReference type="InterPro" id="IPR029058">
    <property type="entry name" value="AB_hydrolase_fold"/>
</dbReference>
<evidence type="ECO:0000259" key="2">
    <source>
        <dbReference type="Pfam" id="PF00561"/>
    </source>
</evidence>
<dbReference type="InterPro" id="IPR000639">
    <property type="entry name" value="Epox_hydrolase-like"/>
</dbReference>
<protein>
    <submittedName>
        <fullName evidence="3">Pimeloyl-ACP methyl ester carboxylesterase</fullName>
    </submittedName>
</protein>
<sequence length="299" mass="34009">MSLQNVSLKNGESIAYRVRPGGKEVIVLVHGNMTSSKHWDLLMDRLDEKYTLYAPDLRGFGESTHNTRVRHMKDFSDDLKEFVDLVGIQSFYLIGWSTGGAVCMQFVADYPTYCDKLILLASASTRGYPFFGTNLFGTPNFAYRLKTIEEVEKDPSKTIVMQGLYDSKNREGLKSVWNAAIYTHNRPCEEHYDAYIDDMLTQRNLADVYHALNTFNISNHPNEVAAGTNQAKDITIPVLILRGDRDYIVTEEMTQEIVSDLGENAMYIPLTNCGHSPLVDDLEQLASQIEKFLREEKRK</sequence>
<dbReference type="PANTHER" id="PTHR43798">
    <property type="entry name" value="MONOACYLGLYCEROL LIPASE"/>
    <property type="match status" value="1"/>
</dbReference>
<feature type="domain" description="AB hydrolase-1" evidence="2">
    <location>
        <begin position="25"/>
        <end position="280"/>
    </location>
</feature>
<gene>
    <name evidence="3" type="ORF">C7437_101599</name>
</gene>
<comment type="caution">
    <text evidence="3">The sequence shown here is derived from an EMBL/GenBank/DDBJ whole genome shotgun (WGS) entry which is preliminary data.</text>
</comment>
<dbReference type="PANTHER" id="PTHR43798:SF31">
    <property type="entry name" value="AB HYDROLASE SUPERFAMILY PROTEIN YCLE"/>
    <property type="match status" value="1"/>
</dbReference>
<keyword evidence="4" id="KW-1185">Reference proteome</keyword>
<dbReference type="EMBL" id="QKZI01000001">
    <property type="protein sequence ID" value="PZX07482.1"/>
    <property type="molecule type" value="Genomic_DNA"/>
</dbReference>
<reference evidence="3 4" key="1">
    <citation type="submission" date="2018-06" db="EMBL/GenBank/DDBJ databases">
        <title>Genomic Encyclopedia of Type Strains, Phase IV (KMG-IV): sequencing the most valuable type-strain genomes for metagenomic binning, comparative biology and taxonomic classification.</title>
        <authorList>
            <person name="Goeker M."/>
        </authorList>
    </citation>
    <scope>NUCLEOTIDE SEQUENCE [LARGE SCALE GENOMIC DNA]</scope>
    <source>
        <strain evidence="3 4">DSM 5</strain>
    </source>
</reference>
<evidence type="ECO:0000313" key="4">
    <source>
        <dbReference type="Proteomes" id="UP000248646"/>
    </source>
</evidence>
<accession>A0A2W7MJN4</accession>
<dbReference type="InterPro" id="IPR000073">
    <property type="entry name" value="AB_hydrolase_1"/>
</dbReference>
<dbReference type="PRINTS" id="PR00412">
    <property type="entry name" value="EPOXHYDRLASE"/>
</dbReference>
<dbReference type="RefSeq" id="WP_111438126.1">
    <property type="nucleotide sequence ID" value="NZ_QKZI01000001.1"/>
</dbReference>
<dbReference type="SUPFAM" id="SSF53474">
    <property type="entry name" value="alpha/beta-Hydrolases"/>
    <property type="match status" value="1"/>
</dbReference>
<dbReference type="GO" id="GO:0016787">
    <property type="term" value="F:hydrolase activity"/>
    <property type="evidence" value="ECO:0007669"/>
    <property type="project" value="UniProtKB-KW"/>
</dbReference>
<dbReference type="PRINTS" id="PR00111">
    <property type="entry name" value="ABHYDROLASE"/>
</dbReference>
<organism evidence="3 4">
    <name type="scientific">Psychrobacillus insolitus</name>
    <dbReference type="NCBI Taxonomy" id="1461"/>
    <lineage>
        <taxon>Bacteria</taxon>
        <taxon>Bacillati</taxon>
        <taxon>Bacillota</taxon>
        <taxon>Bacilli</taxon>
        <taxon>Bacillales</taxon>
        <taxon>Bacillaceae</taxon>
        <taxon>Psychrobacillus</taxon>
    </lineage>
</organism>
<dbReference type="Pfam" id="PF00561">
    <property type="entry name" value="Abhydrolase_1"/>
    <property type="match status" value="1"/>
</dbReference>
<dbReference type="GO" id="GO:0016020">
    <property type="term" value="C:membrane"/>
    <property type="evidence" value="ECO:0007669"/>
    <property type="project" value="TreeGrafter"/>
</dbReference>
<evidence type="ECO:0000256" key="1">
    <source>
        <dbReference type="ARBA" id="ARBA00022801"/>
    </source>
</evidence>
<name>A0A2W7MJN4_9BACI</name>
<dbReference type="AlphaFoldDB" id="A0A2W7MJN4"/>
<keyword evidence="1" id="KW-0378">Hydrolase</keyword>
<dbReference type="Proteomes" id="UP000248646">
    <property type="component" value="Unassembled WGS sequence"/>
</dbReference>
<dbReference type="Gene3D" id="3.40.50.1820">
    <property type="entry name" value="alpha/beta hydrolase"/>
    <property type="match status" value="1"/>
</dbReference>
<dbReference type="OrthoDB" id="252464at2"/>